<protein>
    <submittedName>
        <fullName evidence="1">Uncharacterized protein</fullName>
    </submittedName>
</protein>
<comment type="caution">
    <text evidence="1">The sequence shown here is derived from an EMBL/GenBank/DDBJ whole genome shotgun (WGS) entry which is preliminary data.</text>
</comment>
<dbReference type="EMBL" id="JAGXEW010000015">
    <property type="protein sequence ID" value="KAK1163373.1"/>
    <property type="molecule type" value="Genomic_DNA"/>
</dbReference>
<dbReference type="Proteomes" id="UP001230051">
    <property type="component" value="Unassembled WGS sequence"/>
</dbReference>
<proteinExistence type="predicted"/>
<organism evidence="1 2">
    <name type="scientific">Acipenser oxyrinchus oxyrinchus</name>
    <dbReference type="NCBI Taxonomy" id="40147"/>
    <lineage>
        <taxon>Eukaryota</taxon>
        <taxon>Metazoa</taxon>
        <taxon>Chordata</taxon>
        <taxon>Craniata</taxon>
        <taxon>Vertebrata</taxon>
        <taxon>Euteleostomi</taxon>
        <taxon>Actinopterygii</taxon>
        <taxon>Chondrostei</taxon>
        <taxon>Acipenseriformes</taxon>
        <taxon>Acipenseridae</taxon>
        <taxon>Acipenser</taxon>
    </lineage>
</organism>
<reference evidence="1" key="1">
    <citation type="submission" date="2022-02" db="EMBL/GenBank/DDBJ databases">
        <title>Atlantic sturgeon de novo genome assembly.</title>
        <authorList>
            <person name="Stock M."/>
            <person name="Klopp C."/>
            <person name="Guiguen Y."/>
            <person name="Cabau C."/>
            <person name="Parinello H."/>
            <person name="Santidrian Yebra-Pimentel E."/>
            <person name="Kuhl H."/>
            <person name="Dirks R.P."/>
            <person name="Guessner J."/>
            <person name="Wuertz S."/>
            <person name="Du K."/>
            <person name="Schartl M."/>
        </authorList>
    </citation>
    <scope>NUCLEOTIDE SEQUENCE</scope>
    <source>
        <strain evidence="1">STURGEONOMICS-FGT-2020</strain>
        <tissue evidence="1">Whole blood</tissue>
    </source>
</reference>
<keyword evidence="2" id="KW-1185">Reference proteome</keyword>
<accession>A0AAD8D539</accession>
<name>A0AAD8D539_ACIOX</name>
<evidence type="ECO:0000313" key="2">
    <source>
        <dbReference type="Proteomes" id="UP001230051"/>
    </source>
</evidence>
<gene>
    <name evidence="1" type="ORF">AOXY_G16847</name>
</gene>
<sequence length="79" mass="8823">MAGKLRVEDMKGLLLRLDSVNRSLDSMVMSLEQSSEHVKKSLQSQTYLNQSIQPLHTAFVPPEDLALTPTLSRDAPVMK</sequence>
<dbReference type="AlphaFoldDB" id="A0AAD8D539"/>
<evidence type="ECO:0000313" key="1">
    <source>
        <dbReference type="EMBL" id="KAK1163373.1"/>
    </source>
</evidence>